<dbReference type="GO" id="GO:0016887">
    <property type="term" value="F:ATP hydrolysis activity"/>
    <property type="evidence" value="ECO:0007669"/>
    <property type="project" value="InterPro"/>
</dbReference>
<dbReference type="SUPFAM" id="SSF90123">
    <property type="entry name" value="ABC transporter transmembrane region"/>
    <property type="match status" value="2"/>
</dbReference>
<keyword evidence="7 10" id="KW-1133">Transmembrane helix</keyword>
<dbReference type="GO" id="GO:0005524">
    <property type="term" value="F:ATP binding"/>
    <property type="evidence" value="ECO:0007669"/>
    <property type="project" value="UniProtKB-KW"/>
</dbReference>
<dbReference type="Pfam" id="PF00005">
    <property type="entry name" value="ABC_tran"/>
    <property type="match status" value="2"/>
</dbReference>
<dbReference type="PANTHER" id="PTHR24223">
    <property type="entry name" value="ATP-BINDING CASSETTE SUB-FAMILY C"/>
    <property type="match status" value="1"/>
</dbReference>
<evidence type="ECO:0000256" key="2">
    <source>
        <dbReference type="ARBA" id="ARBA00022448"/>
    </source>
</evidence>
<evidence type="ECO:0000313" key="14">
    <source>
        <dbReference type="Proteomes" id="UP000002499"/>
    </source>
</evidence>
<evidence type="ECO:0000256" key="6">
    <source>
        <dbReference type="ARBA" id="ARBA00022840"/>
    </source>
</evidence>
<feature type="transmembrane region" description="Helical" evidence="10">
    <location>
        <begin position="1147"/>
        <end position="1168"/>
    </location>
</feature>
<dbReference type="InterPro" id="IPR011527">
    <property type="entry name" value="ABC1_TM_dom"/>
</dbReference>
<dbReference type="GO" id="GO:0005886">
    <property type="term" value="C:plasma membrane"/>
    <property type="evidence" value="ECO:0007669"/>
    <property type="project" value="UniProtKB-SubCell"/>
</dbReference>
<dbReference type="Gene3D" id="3.40.50.300">
    <property type="entry name" value="P-loop containing nucleotide triphosphate hydrolases"/>
    <property type="match status" value="2"/>
</dbReference>
<feature type="transmembrane region" description="Helical" evidence="10">
    <location>
        <begin position="1210"/>
        <end position="1228"/>
    </location>
</feature>
<organism evidence="14">
    <name type="scientific">Metarhizium acridum (strain CQMa 102)</name>
    <dbReference type="NCBI Taxonomy" id="655827"/>
    <lineage>
        <taxon>Eukaryota</taxon>
        <taxon>Fungi</taxon>
        <taxon>Dikarya</taxon>
        <taxon>Ascomycota</taxon>
        <taxon>Pezizomycotina</taxon>
        <taxon>Sordariomycetes</taxon>
        <taxon>Hypocreomycetidae</taxon>
        <taxon>Hypocreales</taxon>
        <taxon>Clavicipitaceae</taxon>
        <taxon>Metarhizium</taxon>
    </lineage>
</organism>
<keyword evidence="6" id="KW-0067">ATP-binding</keyword>
<keyword evidence="2" id="KW-0813">Transport</keyword>
<dbReference type="CDD" id="cd03244">
    <property type="entry name" value="ABCC_MRP_domain2"/>
    <property type="match status" value="1"/>
</dbReference>
<dbReference type="InterPro" id="IPR003593">
    <property type="entry name" value="AAA+_ATPase"/>
</dbReference>
<dbReference type="SMART" id="SM00382">
    <property type="entry name" value="AAA"/>
    <property type="match status" value="2"/>
</dbReference>
<keyword evidence="4 10" id="KW-0812">Transmembrane</keyword>
<dbReference type="OrthoDB" id="6500128at2759"/>
<evidence type="ECO:0000256" key="4">
    <source>
        <dbReference type="ARBA" id="ARBA00022692"/>
    </source>
</evidence>
<dbReference type="PROSITE" id="PS50929">
    <property type="entry name" value="ABC_TM1F"/>
    <property type="match status" value="2"/>
</dbReference>
<dbReference type="HOGENOM" id="CLU_000604_27_5_1"/>
<feature type="domain" description="ABC transporter" evidence="11">
    <location>
        <begin position="791"/>
        <end position="1022"/>
    </location>
</feature>
<feature type="transmembrane region" description="Helical" evidence="10">
    <location>
        <begin position="226"/>
        <end position="243"/>
    </location>
</feature>
<dbReference type="CDD" id="cd18580">
    <property type="entry name" value="ABC_6TM_ABCC_D2"/>
    <property type="match status" value="1"/>
</dbReference>
<feature type="transmembrane region" description="Helical" evidence="10">
    <location>
        <begin position="672"/>
        <end position="697"/>
    </location>
</feature>
<feature type="domain" description="ABC transporter" evidence="11">
    <location>
        <begin position="1352"/>
        <end position="1585"/>
    </location>
</feature>
<evidence type="ECO:0000256" key="5">
    <source>
        <dbReference type="ARBA" id="ARBA00022741"/>
    </source>
</evidence>
<dbReference type="InterPro" id="IPR003439">
    <property type="entry name" value="ABC_transporter-like_ATP-bd"/>
</dbReference>
<dbReference type="eggNOG" id="KOG0054">
    <property type="taxonomic scope" value="Eukaryota"/>
</dbReference>
<feature type="domain" description="ABC transmembrane type-1" evidence="12">
    <location>
        <begin position="395"/>
        <end position="692"/>
    </location>
</feature>
<evidence type="ECO:0000256" key="3">
    <source>
        <dbReference type="ARBA" id="ARBA00022475"/>
    </source>
</evidence>
<feature type="transmembrane region" description="Helical" evidence="10">
    <location>
        <begin position="263"/>
        <end position="280"/>
    </location>
</feature>
<evidence type="ECO:0000256" key="7">
    <source>
        <dbReference type="ARBA" id="ARBA00022989"/>
    </source>
</evidence>
<dbReference type="InterPro" id="IPR044726">
    <property type="entry name" value="ABCC_6TM_D2"/>
</dbReference>
<reference evidence="13 14" key="1">
    <citation type="journal article" date="2011" name="PLoS Genet.">
        <title>Genome sequencing and comparative transcriptomics of the model entomopathogenic fungi Metarhizium anisopliae and M. acridum.</title>
        <authorList>
            <person name="Gao Q."/>
            <person name="Jin K."/>
            <person name="Ying S.H."/>
            <person name="Zhang Y."/>
            <person name="Xiao G."/>
            <person name="Shang Y."/>
            <person name="Duan Z."/>
            <person name="Hu X."/>
            <person name="Xie X.Q."/>
            <person name="Zhou G."/>
            <person name="Peng G."/>
            <person name="Luo Z."/>
            <person name="Huang W."/>
            <person name="Wang B."/>
            <person name="Fang W."/>
            <person name="Wang S."/>
            <person name="Zhong Y."/>
            <person name="Ma L.J."/>
            <person name="St Leger R.J."/>
            <person name="Zhao G.P."/>
            <person name="Pei Y."/>
            <person name="Feng M.G."/>
            <person name="Xia Y."/>
            <person name="Wang C."/>
        </authorList>
    </citation>
    <scope>NUCLEOTIDE SEQUENCE [LARGE SCALE GENOMIC DNA]</scope>
    <source>
        <strain evidence="13 14">CQMa 102</strain>
    </source>
</reference>
<dbReference type="PANTHER" id="PTHR24223:SF399">
    <property type="entry name" value="ABC TRANSPORTER ATNG"/>
    <property type="match status" value="1"/>
</dbReference>
<dbReference type="SUPFAM" id="SSF52540">
    <property type="entry name" value="P-loop containing nucleoside triphosphate hydrolases"/>
    <property type="match status" value="2"/>
</dbReference>
<feature type="transmembrane region" description="Helical" evidence="10">
    <location>
        <begin position="1032"/>
        <end position="1055"/>
    </location>
</feature>
<comment type="subcellular location">
    <subcellularLocation>
        <location evidence="1">Cell membrane</location>
        <topology evidence="1">Multi-pass membrane protein</topology>
    </subcellularLocation>
</comment>
<name>E9DUX9_METAQ</name>
<dbReference type="Gene3D" id="1.20.1560.10">
    <property type="entry name" value="ABC transporter type 1, transmembrane domain"/>
    <property type="match status" value="2"/>
</dbReference>
<dbReference type="GO" id="GO:0140359">
    <property type="term" value="F:ABC-type transporter activity"/>
    <property type="evidence" value="ECO:0007669"/>
    <property type="project" value="InterPro"/>
</dbReference>
<evidence type="ECO:0000256" key="1">
    <source>
        <dbReference type="ARBA" id="ARBA00004651"/>
    </source>
</evidence>
<sequence>MDPSTPGQLARGGVKIVVGAVQTSYKRELKACGTYEMWTRVLSWDRKWLYLATYFVVKGADNLPGPGSDGSGLACGGAQVLPRNRDDIVLATFITKLVFKIGRLTIHPAVVLDASGLLPPRPGGWTSSGDDNETPLAKPVAQDSERRTDEETEASWDWRHTERERRRGLDHAQHLAALDDLSQTFSGRASIVVAMAKCSIETENQFGPAADCYGGFDFTLLFEETVLTIIPATIVLLLLPFLVADKLECSTKVARTWSHSVKLATWAALEVSYFVLLGLSVHPHSPKTRASIAANTLVPVLGLGLALLSHLHHLRSARPSTVIIPYLGLTLVFDVARCRTLLALVEGESTAIAFGVAVGLKTLLLLLESIEKHNILLPEYQKLPPESIASEFDQWFAWWINPVLLRGYRRELELKSLDDVDQNLRTGEEFESFIIAGVPLTERSAFGTGLIISYAIVYTGIAVSTALTQHWTLQLIAKMRADLIDVIYRHTLRIRSTSLQDADSVTLMSADVERIVTGFRTMHELWASPIEVGLVLWLLHAQLGLALVGPAGTVIICAASGAVVASGAPVAQKAWLDSIQIRLAATASMLNVMKAVKMTGLADKLGKTITNIREQEVQISFGYRLVLLKIVSISYLSIALSPVGAFGIYILLQRYMGYSILDVTKAITTLTLLQLMIAPMSLFVEGLGGVMGAVGCFQRIQQYLNTDMRIDNRIFSQFYHRDSIQSKSFMPKTSSSRAGSLNETLVNDNAKSLSHHEKKEARSNKTYELEELTETTRLATPQEPRESAVAIRVQHVSARWKDHRPFILHDLNFDIPLGKLTMVVGPVGSGKSTLLHTLLGETLISTGSIISAFPDAAFCTQSSWIINATLQKNILGSLPLDPDWYSTVLNACALSQDISQFPQGDNMLVGSNGISLSGGQQMRLTLARALYSRKQMVIMDDVLTEADLIVALGSDGTVAQLGTYDELSSSEGYVSNLQIQDRQDDSMQSSGLCLPTEAVREALSKALPEVNAADASISDLDTYKYYIECFGWVRWSIFVVICAMFAFFSTFPQVWLKWWAADNMQYPNTNAAYYWGIYLLLGVLTVVSLGSAAGFLITGLAPRVALTLHKRLLSTVMNAPMSLFYTSDTGSITNRFNQDMELIDMDLPLSLINTVVMIFVLIARAIFIAATGKYVGAALFFCVLAVYVLQSFYLRTSRTLRLLDIESRSILLAHFLETLGGLVILRAYKWDRYFIERNNELIDIVQRPFYLLLSVQRWLSLVLDLMVGGIAIVLATIAVQARGLDVGLLGLALVSIVGFSAGLKQLIIHWTMLETSAGAITRVKSFVSTVGCENLPPEREAVSESWPQFGSVAYRNVMASYGKDSGPVLKGVSLTIEPGQHIGICGRSGSGKSSLIACLFRLLEQNNGSIHVDGVDISTIPRQQVRERLIALPQDAYIFPGTVRFNVDPIGDNDDANIIQALEKVGLWEMLCTDEVGGLDGKLPQDLLSHGQRQLMCLARAMVRRSSILVLDEATAAVDSETEALIQHIIQERFKSYTIIAVAHRLDTIREFDRVAVMDAGSIVEWGDPVTLLRRESAFRTLYNDLKGVAGKPGPE</sequence>
<proteinExistence type="predicted"/>
<accession>E9DUX9</accession>
<dbReference type="InParanoid" id="E9DUX9"/>
<dbReference type="InterPro" id="IPR017871">
    <property type="entry name" value="ABC_transporter-like_CS"/>
</dbReference>
<dbReference type="Proteomes" id="UP000002499">
    <property type="component" value="Unassembled WGS sequence"/>
</dbReference>
<dbReference type="EMBL" id="GL698475">
    <property type="protein sequence ID" value="EFY92546.1"/>
    <property type="molecule type" value="Genomic_DNA"/>
</dbReference>
<feature type="domain" description="ABC transmembrane type-1" evidence="12">
    <location>
        <begin position="1037"/>
        <end position="1315"/>
    </location>
</feature>
<feature type="transmembrane region" description="Helical" evidence="10">
    <location>
        <begin position="1286"/>
        <end position="1303"/>
    </location>
</feature>
<feature type="transmembrane region" description="Helical" evidence="10">
    <location>
        <begin position="626"/>
        <end position="652"/>
    </location>
</feature>
<evidence type="ECO:0000313" key="13">
    <source>
        <dbReference type="EMBL" id="EFY92546.1"/>
    </source>
</evidence>
<dbReference type="Pfam" id="PF00664">
    <property type="entry name" value="ABC_membrane"/>
    <property type="match status" value="1"/>
</dbReference>
<feature type="transmembrane region" description="Helical" evidence="10">
    <location>
        <begin position="292"/>
        <end position="311"/>
    </location>
</feature>
<feature type="region of interest" description="Disordered" evidence="9">
    <location>
        <begin position="122"/>
        <end position="159"/>
    </location>
</feature>
<keyword evidence="3" id="KW-1003">Cell membrane</keyword>
<feature type="transmembrane region" description="Helical" evidence="10">
    <location>
        <begin position="1258"/>
        <end position="1279"/>
    </location>
</feature>
<dbReference type="FunFam" id="3.40.50.300:FF:000838">
    <property type="entry name" value="ABC multidrug transporter (Eurofung)"/>
    <property type="match status" value="1"/>
</dbReference>
<feature type="transmembrane region" description="Helical" evidence="10">
    <location>
        <begin position="1174"/>
        <end position="1194"/>
    </location>
</feature>
<evidence type="ECO:0000256" key="8">
    <source>
        <dbReference type="ARBA" id="ARBA00023136"/>
    </source>
</evidence>
<dbReference type="PROSITE" id="PS00211">
    <property type="entry name" value="ABC_TRANSPORTER_1"/>
    <property type="match status" value="2"/>
</dbReference>
<gene>
    <name evidence="13" type="ORF">MAC_01512</name>
</gene>
<dbReference type="FunFam" id="1.20.1560.10:FF:000066">
    <property type="entry name" value="ABC multidrug transporter (Eurofung)"/>
    <property type="match status" value="1"/>
</dbReference>
<keyword evidence="14" id="KW-1185">Reference proteome</keyword>
<dbReference type="PROSITE" id="PS50893">
    <property type="entry name" value="ABC_TRANSPORTER_2"/>
    <property type="match status" value="2"/>
</dbReference>
<dbReference type="FunFam" id="1.20.1560.10:FF:000055">
    <property type="entry name" value="ABC multidrug transporter (Eurofung)"/>
    <property type="match status" value="1"/>
</dbReference>
<keyword evidence="8 10" id="KW-0472">Membrane</keyword>
<feature type="transmembrane region" description="Helical" evidence="10">
    <location>
        <begin position="1075"/>
        <end position="1101"/>
    </location>
</feature>
<dbReference type="InterPro" id="IPR027417">
    <property type="entry name" value="P-loop_NTPase"/>
</dbReference>
<keyword evidence="5" id="KW-0547">Nucleotide-binding</keyword>
<dbReference type="InterPro" id="IPR050173">
    <property type="entry name" value="ABC_transporter_C-like"/>
</dbReference>
<evidence type="ECO:0000256" key="9">
    <source>
        <dbReference type="SAM" id="MobiDB-lite"/>
    </source>
</evidence>
<protein>
    <submittedName>
        <fullName evidence="13">ABC multidrug transporter, putative</fullName>
    </submittedName>
</protein>
<dbReference type="InterPro" id="IPR036640">
    <property type="entry name" value="ABC1_TM_sf"/>
</dbReference>
<evidence type="ECO:0000259" key="12">
    <source>
        <dbReference type="PROSITE" id="PS50929"/>
    </source>
</evidence>
<evidence type="ECO:0000259" key="11">
    <source>
        <dbReference type="PROSITE" id="PS50893"/>
    </source>
</evidence>
<evidence type="ECO:0000256" key="10">
    <source>
        <dbReference type="SAM" id="Phobius"/>
    </source>
</evidence>